<evidence type="ECO:0000313" key="4">
    <source>
        <dbReference type="EnsemblFungi" id="CEF77912"/>
    </source>
</evidence>
<evidence type="ECO:0000256" key="2">
    <source>
        <dbReference type="SAM" id="SignalP"/>
    </source>
</evidence>
<protein>
    <submittedName>
        <fullName evidence="3">Chromosome 2, complete genome</fullName>
    </submittedName>
</protein>
<dbReference type="InParanoid" id="I1S6M7"/>
<reference evidence="4 5" key="2">
    <citation type="journal article" date="2010" name="Nature">
        <title>Comparative genomics reveals mobile pathogenicity chromosomes in Fusarium.</title>
        <authorList>
            <person name="Ma L.J."/>
            <person name="van der Does H.C."/>
            <person name="Borkovich K.A."/>
            <person name="Coleman J.J."/>
            <person name="Daboussi M.J."/>
            <person name="Di Pietro A."/>
            <person name="Dufresne M."/>
            <person name="Freitag M."/>
            <person name="Grabherr M."/>
            <person name="Henrissat B."/>
            <person name="Houterman P.M."/>
            <person name="Kang S."/>
            <person name="Shim W.B."/>
            <person name="Woloshuk C."/>
            <person name="Xie X."/>
            <person name="Xu J.R."/>
            <person name="Antoniw J."/>
            <person name="Baker S.E."/>
            <person name="Bluhm B.H."/>
            <person name="Breakspear A."/>
            <person name="Brown D.W."/>
            <person name="Butchko R.A."/>
            <person name="Chapman S."/>
            <person name="Coulson R."/>
            <person name="Coutinho P.M."/>
            <person name="Danchin E.G."/>
            <person name="Diener A."/>
            <person name="Gale L.R."/>
            <person name="Gardiner D.M."/>
            <person name="Goff S."/>
            <person name="Hammond-Kosack K.E."/>
            <person name="Hilburn K."/>
            <person name="Hua-Van A."/>
            <person name="Jonkers W."/>
            <person name="Kazan K."/>
            <person name="Kodira C.D."/>
            <person name="Koehrsen M."/>
            <person name="Kumar L."/>
            <person name="Lee Y.H."/>
            <person name="Li L."/>
            <person name="Manners J.M."/>
            <person name="Miranda-Saavedra D."/>
            <person name="Mukherjee M."/>
            <person name="Park G."/>
            <person name="Park J."/>
            <person name="Park S.Y."/>
            <person name="Proctor R.H."/>
            <person name="Regev A."/>
            <person name="Ruiz-Roldan M.C."/>
            <person name="Sain D."/>
            <person name="Sakthikumar S."/>
            <person name="Sykes S."/>
            <person name="Schwartz D.C."/>
            <person name="Turgeon B.G."/>
            <person name="Wapinski I."/>
            <person name="Yoder O."/>
            <person name="Young S."/>
            <person name="Zeng Q."/>
            <person name="Zhou S."/>
            <person name="Galagan J."/>
            <person name="Cuomo C.A."/>
            <person name="Kistler H.C."/>
            <person name="Rep M."/>
        </authorList>
    </citation>
    <scope>GENOME REANNOTATION</scope>
    <source>
        <strain evidence="5">ATCC MYA-4620 / CBS 123657 / FGSC 9075 / NRRL 31084 / PH-1</strain>
        <strain evidence="4">PH-1 / ATCC MYA-4620 / FGSC 9075 / NRRL 31084</strain>
    </source>
</reference>
<keyword evidence="2" id="KW-0732">Signal</keyword>
<sequence>MDRFSWGYARHHFYLIWICQWLAECFQHRPVINKRQMTAFQNSTIPTITEGYGPEYDLIRPVNMLFSGERVCHGTALTPAILGKGPISSPETSEKSPFFGPSRDYQAET</sequence>
<dbReference type="AlphaFoldDB" id="I1S6M7"/>
<name>I1S6M7_GIBZE</name>
<dbReference type="RefSeq" id="XP_011322598.1">
    <property type="nucleotide sequence ID" value="XM_011324296.1"/>
</dbReference>
<dbReference type="HOGENOM" id="CLU_2184218_0_0_1"/>
<evidence type="ECO:0000313" key="3">
    <source>
        <dbReference type="EMBL" id="CEF77912.1"/>
    </source>
</evidence>
<evidence type="ECO:0000256" key="1">
    <source>
        <dbReference type="SAM" id="MobiDB-lite"/>
    </source>
</evidence>
<evidence type="ECO:0000313" key="5">
    <source>
        <dbReference type="Proteomes" id="UP000070720"/>
    </source>
</evidence>
<gene>
    <name evidence="3" type="ORF">FGRAMPH1_01T12217</name>
</gene>
<organism evidence="3 5">
    <name type="scientific">Gibberella zeae (strain ATCC MYA-4620 / CBS 123657 / FGSC 9075 / NRRL 31084 / PH-1)</name>
    <name type="common">Wheat head blight fungus</name>
    <name type="synonym">Fusarium graminearum</name>
    <dbReference type="NCBI Taxonomy" id="229533"/>
    <lineage>
        <taxon>Eukaryota</taxon>
        <taxon>Fungi</taxon>
        <taxon>Dikarya</taxon>
        <taxon>Ascomycota</taxon>
        <taxon>Pezizomycotina</taxon>
        <taxon>Sordariomycetes</taxon>
        <taxon>Hypocreomycetidae</taxon>
        <taxon>Hypocreales</taxon>
        <taxon>Nectriaceae</taxon>
        <taxon>Fusarium</taxon>
    </lineage>
</organism>
<reference evidence="3 5" key="3">
    <citation type="journal article" date="2015" name="BMC Genomics">
        <title>The completed genome sequence of the pathogenic ascomycete fungus Fusarium graminearum.</title>
        <authorList>
            <person name="King R."/>
            <person name="Urban M."/>
            <person name="Hammond-Kosack M.C."/>
            <person name="Hassani-Pak K."/>
            <person name="Hammond-Kosack K.E."/>
        </authorList>
    </citation>
    <scope>NUCLEOTIDE SEQUENCE [LARGE SCALE GENOMIC DNA]</scope>
    <source>
        <strain evidence="5">ATCC MYA-4620 / CBS 123657 / FGSC 9075 / NRRL 31084 / PH-1</strain>
        <strain evidence="3">PH-1</strain>
    </source>
</reference>
<dbReference type="Proteomes" id="UP000070720">
    <property type="component" value="Chromosome 2"/>
</dbReference>
<feature type="chain" id="PRO_5010124841" evidence="2">
    <location>
        <begin position="28"/>
        <end position="109"/>
    </location>
</feature>
<feature type="region of interest" description="Disordered" evidence="1">
    <location>
        <begin position="83"/>
        <end position="109"/>
    </location>
</feature>
<reference evidence="4" key="4">
    <citation type="submission" date="2017-01" db="UniProtKB">
        <authorList>
            <consortium name="EnsemblFungi"/>
        </authorList>
    </citation>
    <scope>IDENTIFICATION</scope>
    <source>
        <strain evidence="4">PH-1 / ATCC MYA-4620 / FGSC 9075 / NRRL 31084</strain>
    </source>
</reference>
<dbReference type="KEGG" id="fgr:FGSG_12499"/>
<proteinExistence type="predicted"/>
<dbReference type="EMBL" id="HG970333">
    <property type="protein sequence ID" value="CEF77912.1"/>
    <property type="molecule type" value="Genomic_DNA"/>
</dbReference>
<dbReference type="VEuPathDB" id="FungiDB:FGRAMPH1_01G12217"/>
<dbReference type="EnsemblFungi" id="CEF77912">
    <property type="protein sequence ID" value="CEF77912"/>
    <property type="gene ID" value="FGRRES_12499"/>
</dbReference>
<accession>A0A098DHK3</accession>
<feature type="signal peptide" evidence="2">
    <location>
        <begin position="1"/>
        <end position="27"/>
    </location>
</feature>
<reference evidence="4 5" key="1">
    <citation type="journal article" date="2007" name="Science">
        <title>The Fusarium graminearum genome reveals a link between localized polymorphism and pathogen specialization.</title>
        <authorList>
            <person name="Cuomo C.A."/>
            <person name="Gueldener U."/>
            <person name="Xu J.-R."/>
            <person name="Trail F."/>
            <person name="Turgeon B.G."/>
            <person name="Di Pietro A."/>
            <person name="Walton J.D."/>
            <person name="Ma L.-J."/>
            <person name="Baker S.E."/>
            <person name="Rep M."/>
            <person name="Adam G."/>
            <person name="Antoniw J."/>
            <person name="Baldwin T."/>
            <person name="Calvo S.E."/>
            <person name="Chang Y.-L."/>
            <person name="DeCaprio D."/>
            <person name="Gale L.R."/>
            <person name="Gnerre S."/>
            <person name="Goswami R.S."/>
            <person name="Hammond-Kosack K."/>
            <person name="Harris L.J."/>
            <person name="Hilburn K."/>
            <person name="Kennell J.C."/>
            <person name="Kroken S."/>
            <person name="Magnuson J.K."/>
            <person name="Mannhaupt G."/>
            <person name="Mauceli E.W."/>
            <person name="Mewes H.-W."/>
            <person name="Mitterbauer R."/>
            <person name="Muehlbauer G."/>
            <person name="Muensterkoetter M."/>
            <person name="Nelson D."/>
            <person name="O'Donnell K."/>
            <person name="Ouellet T."/>
            <person name="Qi W."/>
            <person name="Quesneville H."/>
            <person name="Roncero M.I.G."/>
            <person name="Seong K.-Y."/>
            <person name="Tetko I.V."/>
            <person name="Urban M."/>
            <person name="Waalwijk C."/>
            <person name="Ward T.J."/>
            <person name="Yao J."/>
            <person name="Birren B.W."/>
            <person name="Kistler H.C."/>
        </authorList>
    </citation>
    <scope>NUCLEOTIDE SEQUENCE [LARGE SCALE GENOMIC DNA]</scope>
    <source>
        <strain evidence="5">ATCC MYA-4620 / CBS 123657 / FGSC 9075 / NRRL 31084 / PH-1</strain>
        <strain evidence="4">PH-1 / ATCC MYA-4620 / FGSC 9075 / NRRL 31084</strain>
    </source>
</reference>
<keyword evidence="5" id="KW-1185">Reference proteome</keyword>
<accession>I1S6M7</accession>